<protein>
    <submittedName>
        <fullName evidence="2">Uncharacterized protein</fullName>
    </submittedName>
</protein>
<dbReference type="AlphaFoldDB" id="A0A7S3EWL2"/>
<accession>A0A7S3EWL2</accession>
<evidence type="ECO:0000313" key="2">
    <source>
        <dbReference type="EMBL" id="CAE0109879.1"/>
    </source>
</evidence>
<gene>
    <name evidence="2" type="ORF">HERI1096_LOCUS10539</name>
</gene>
<organism evidence="2">
    <name type="scientific">Haptolina ericina</name>
    <dbReference type="NCBI Taxonomy" id="156174"/>
    <lineage>
        <taxon>Eukaryota</taxon>
        <taxon>Haptista</taxon>
        <taxon>Haptophyta</taxon>
        <taxon>Prymnesiophyceae</taxon>
        <taxon>Prymnesiales</taxon>
        <taxon>Prymnesiaceae</taxon>
        <taxon>Haptolina</taxon>
    </lineage>
</organism>
<reference evidence="2" key="1">
    <citation type="submission" date="2021-01" db="EMBL/GenBank/DDBJ databases">
        <authorList>
            <person name="Corre E."/>
            <person name="Pelletier E."/>
            <person name="Niang G."/>
            <person name="Scheremetjew M."/>
            <person name="Finn R."/>
            <person name="Kale V."/>
            <person name="Holt S."/>
            <person name="Cochrane G."/>
            <person name="Meng A."/>
            <person name="Brown T."/>
            <person name="Cohen L."/>
        </authorList>
    </citation>
    <scope>NUCLEOTIDE SEQUENCE</scope>
    <source>
        <strain evidence="2">CCMP281</strain>
    </source>
</reference>
<feature type="compositionally biased region" description="Low complexity" evidence="1">
    <location>
        <begin position="56"/>
        <end position="90"/>
    </location>
</feature>
<feature type="compositionally biased region" description="Low complexity" evidence="1">
    <location>
        <begin position="101"/>
        <end position="136"/>
    </location>
</feature>
<feature type="region of interest" description="Disordered" evidence="1">
    <location>
        <begin position="54"/>
        <end position="170"/>
    </location>
</feature>
<evidence type="ECO:0000256" key="1">
    <source>
        <dbReference type="SAM" id="MobiDB-lite"/>
    </source>
</evidence>
<sequence length="170" mass="16932">MPMPSNPYAQLFAPPVILPAHMQPPNGASPTVAFIRQQLEWLQQQLDQLHGVETRPAAPTTPAAPAAPASPASPATPAATVGASPAASGGSCAGCSCSCCGSSSITSASEPEAAASRPAAAPAQAPAVVASSSAPSTLGGAEPSSPSPEDREELRRRRMERLSGSGTPLD</sequence>
<name>A0A7S3EWL2_9EUKA</name>
<dbReference type="EMBL" id="HBHX01018961">
    <property type="protein sequence ID" value="CAE0109879.1"/>
    <property type="molecule type" value="Transcribed_RNA"/>
</dbReference>
<proteinExistence type="predicted"/>